<dbReference type="GO" id="GO:1904680">
    <property type="term" value="F:peptide transmembrane transporter activity"/>
    <property type="evidence" value="ECO:0007669"/>
    <property type="project" value="TreeGrafter"/>
</dbReference>
<dbReference type="GO" id="GO:0042597">
    <property type="term" value="C:periplasmic space"/>
    <property type="evidence" value="ECO:0007669"/>
    <property type="project" value="UniProtKB-ARBA"/>
</dbReference>
<sequence length="540" mass="57275">MTSRTSARIAVLVAGAAALAFALAGCSGGSGSGSAAGDSSPAADKPVAGGNLTFAISSELGCIDPQQIGNNDDIAIARQTVASLTTQDPKTGEIKPWLASSWKVNDDASSFTFTLRKGASYSDGTPIDAESVKENFEGIQALGAKATLGSTYLSGLKDVNVIDPQTVQIDFDGPSAQFLQATSTFSLGLVSDASTKLSVADRCAGKFAGSGPFTVKSFTPQSQAVLAKRDGYSWGSSTNAHTGAAYLDSVTFKVVPEASTLTGSLSSGQIDASADVQVTDLPQFDGNGFWVLNRTNPGVVYNLYANAKNPILADQNVRQAISKAIDRDAEAKLLTKWDKPATSVLSSSTPYWTDESSLLTQDVAGAKKLLDDDGWKVGSDGIREKDGQQLSFKLVYWQPSNDELQLVQQELKAIGIDLQLKQTTIADATATNNGTQALSWGNLTRADPDVVRTVFSARATQNNNHRAVEPVDDLLDQQAATTDQKTRQKLVDQATQTLIKEGWSIPVYQLSTTIAASSKVHDLKFEASSRLDFYDAWLSK</sequence>
<dbReference type="Gene3D" id="3.10.105.10">
    <property type="entry name" value="Dipeptide-binding Protein, Domain 3"/>
    <property type="match status" value="1"/>
</dbReference>
<keyword evidence="2" id="KW-0813">Transport</keyword>
<dbReference type="GO" id="GO:0015833">
    <property type="term" value="P:peptide transport"/>
    <property type="evidence" value="ECO:0007669"/>
    <property type="project" value="TreeGrafter"/>
</dbReference>
<dbReference type="InterPro" id="IPR039424">
    <property type="entry name" value="SBP_5"/>
</dbReference>
<dbReference type="AlphaFoldDB" id="A0A387BMQ8"/>
<evidence type="ECO:0000313" key="7">
    <source>
        <dbReference type="Proteomes" id="UP000275069"/>
    </source>
</evidence>
<dbReference type="PANTHER" id="PTHR30290">
    <property type="entry name" value="PERIPLASMIC BINDING COMPONENT OF ABC TRANSPORTER"/>
    <property type="match status" value="1"/>
</dbReference>
<evidence type="ECO:0000259" key="5">
    <source>
        <dbReference type="Pfam" id="PF00496"/>
    </source>
</evidence>
<protein>
    <submittedName>
        <fullName evidence="6">ABC transporter substrate-binding protein</fullName>
    </submittedName>
</protein>
<dbReference type="PROSITE" id="PS51257">
    <property type="entry name" value="PROKAR_LIPOPROTEIN"/>
    <property type="match status" value="1"/>
</dbReference>
<dbReference type="InterPro" id="IPR000914">
    <property type="entry name" value="SBP_5_dom"/>
</dbReference>
<dbReference type="Proteomes" id="UP000275069">
    <property type="component" value="Chromosome"/>
</dbReference>
<gene>
    <name evidence="6" type="ORF">D7I44_10750</name>
</gene>
<reference evidence="6 7" key="1">
    <citation type="submission" date="2018-09" db="EMBL/GenBank/DDBJ databases">
        <title>Genome sequencing of strain 2DFW10M-5.</title>
        <authorList>
            <person name="Heo J."/>
            <person name="Kim S.-J."/>
            <person name="Kwon S.-W."/>
        </authorList>
    </citation>
    <scope>NUCLEOTIDE SEQUENCE [LARGE SCALE GENOMIC DNA]</scope>
    <source>
        <strain evidence="6 7">2DFW10M-5</strain>
    </source>
</reference>
<feature type="domain" description="Solute-binding protein family 5" evidence="5">
    <location>
        <begin position="93"/>
        <end position="451"/>
    </location>
</feature>
<keyword evidence="7" id="KW-1185">Reference proteome</keyword>
<dbReference type="OrthoDB" id="5240629at2"/>
<evidence type="ECO:0000256" key="2">
    <source>
        <dbReference type="ARBA" id="ARBA00022448"/>
    </source>
</evidence>
<keyword evidence="3 4" id="KW-0732">Signal</keyword>
<evidence type="ECO:0000256" key="3">
    <source>
        <dbReference type="ARBA" id="ARBA00022729"/>
    </source>
</evidence>
<dbReference type="GO" id="GO:0043190">
    <property type="term" value="C:ATP-binding cassette (ABC) transporter complex"/>
    <property type="evidence" value="ECO:0007669"/>
    <property type="project" value="InterPro"/>
</dbReference>
<dbReference type="Gene3D" id="3.40.190.10">
    <property type="entry name" value="Periplasmic binding protein-like II"/>
    <property type="match status" value="1"/>
</dbReference>
<proteinExistence type="inferred from homology"/>
<evidence type="ECO:0000313" key="6">
    <source>
        <dbReference type="EMBL" id="AYG03968.1"/>
    </source>
</evidence>
<dbReference type="PIRSF" id="PIRSF002741">
    <property type="entry name" value="MppA"/>
    <property type="match status" value="1"/>
</dbReference>
<name>A0A387BMQ8_9MICO</name>
<feature type="chain" id="PRO_5038445754" evidence="4">
    <location>
        <begin position="25"/>
        <end position="540"/>
    </location>
</feature>
<comment type="similarity">
    <text evidence="1">Belongs to the bacterial solute-binding protein 5 family.</text>
</comment>
<evidence type="ECO:0000256" key="4">
    <source>
        <dbReference type="SAM" id="SignalP"/>
    </source>
</evidence>
<feature type="signal peptide" evidence="4">
    <location>
        <begin position="1"/>
        <end position="24"/>
    </location>
</feature>
<evidence type="ECO:0000256" key="1">
    <source>
        <dbReference type="ARBA" id="ARBA00005695"/>
    </source>
</evidence>
<dbReference type="Pfam" id="PF00496">
    <property type="entry name" value="SBP_bac_5"/>
    <property type="match status" value="1"/>
</dbReference>
<accession>A0A387BMQ8</accession>
<dbReference type="KEGG" id="gry:D7I44_10750"/>
<dbReference type="SUPFAM" id="SSF53850">
    <property type="entry name" value="Periplasmic binding protein-like II"/>
    <property type="match status" value="1"/>
</dbReference>
<dbReference type="InterPro" id="IPR030678">
    <property type="entry name" value="Peptide/Ni-bd"/>
</dbReference>
<dbReference type="CDD" id="cd08492">
    <property type="entry name" value="PBP2_NikA_DppA_OppA_like_15"/>
    <property type="match status" value="1"/>
</dbReference>
<dbReference type="EMBL" id="CP032624">
    <property type="protein sequence ID" value="AYG03968.1"/>
    <property type="molecule type" value="Genomic_DNA"/>
</dbReference>
<dbReference type="PANTHER" id="PTHR30290:SF9">
    <property type="entry name" value="OLIGOPEPTIDE-BINDING PROTEIN APPA"/>
    <property type="match status" value="1"/>
</dbReference>
<dbReference type="RefSeq" id="WP_120789498.1">
    <property type="nucleotide sequence ID" value="NZ_CP032624.1"/>
</dbReference>
<organism evidence="6 7">
    <name type="scientific">Gryllotalpicola protaetiae</name>
    <dbReference type="NCBI Taxonomy" id="2419771"/>
    <lineage>
        <taxon>Bacteria</taxon>
        <taxon>Bacillati</taxon>
        <taxon>Actinomycetota</taxon>
        <taxon>Actinomycetes</taxon>
        <taxon>Micrococcales</taxon>
        <taxon>Microbacteriaceae</taxon>
        <taxon>Gryllotalpicola</taxon>
    </lineage>
</organism>